<feature type="domain" description="Phosphoribosyltransferase" evidence="1">
    <location>
        <begin position="12"/>
        <end position="191"/>
    </location>
</feature>
<reference evidence="2 3" key="1">
    <citation type="submission" date="2023-03" db="EMBL/GenBank/DDBJ databases">
        <title>Description of Hydrogenimonas sp. ISO32.</title>
        <authorList>
            <person name="Mino S."/>
            <person name="Fukazawa S."/>
            <person name="Sawabe T."/>
        </authorList>
    </citation>
    <scope>NUCLEOTIDE SEQUENCE [LARGE SCALE GENOMIC DNA]</scope>
    <source>
        <strain evidence="2 3">ISO32</strain>
    </source>
</reference>
<dbReference type="GO" id="GO:0016757">
    <property type="term" value="F:glycosyltransferase activity"/>
    <property type="evidence" value="ECO:0007669"/>
    <property type="project" value="UniProtKB-KW"/>
</dbReference>
<accession>A0ABN6WSI3</accession>
<evidence type="ECO:0000313" key="3">
    <source>
        <dbReference type="Proteomes" id="UP001321445"/>
    </source>
</evidence>
<organism evidence="2 3">
    <name type="scientific">Hydrogenimonas cancrithermarum</name>
    <dbReference type="NCBI Taxonomy" id="2993563"/>
    <lineage>
        <taxon>Bacteria</taxon>
        <taxon>Pseudomonadati</taxon>
        <taxon>Campylobacterota</taxon>
        <taxon>Epsilonproteobacteria</taxon>
        <taxon>Campylobacterales</taxon>
        <taxon>Hydrogenimonadaceae</taxon>
        <taxon>Hydrogenimonas</taxon>
    </lineage>
</organism>
<proteinExistence type="predicted"/>
<gene>
    <name evidence="2" type="ORF">HCR_03310</name>
</gene>
<protein>
    <submittedName>
        <fullName evidence="2">Phosphoribosyltransferase</fullName>
    </submittedName>
</protein>
<name>A0ABN6WSI3_9BACT</name>
<dbReference type="Pfam" id="PF00156">
    <property type="entry name" value="Pribosyltran"/>
    <property type="match status" value="1"/>
</dbReference>
<dbReference type="Gene3D" id="3.40.50.2020">
    <property type="match status" value="1"/>
</dbReference>
<keyword evidence="3" id="KW-1185">Reference proteome</keyword>
<evidence type="ECO:0000313" key="2">
    <source>
        <dbReference type="EMBL" id="BDY12019.1"/>
    </source>
</evidence>
<dbReference type="SUPFAM" id="SSF53271">
    <property type="entry name" value="PRTase-like"/>
    <property type="match status" value="1"/>
</dbReference>
<dbReference type="RefSeq" id="WP_286337232.1">
    <property type="nucleotide sequence ID" value="NZ_AP027370.1"/>
</dbReference>
<dbReference type="InterPro" id="IPR029057">
    <property type="entry name" value="PRTase-like"/>
</dbReference>
<evidence type="ECO:0000259" key="1">
    <source>
        <dbReference type="Pfam" id="PF00156"/>
    </source>
</evidence>
<dbReference type="Gene3D" id="3.30.1310.20">
    <property type="entry name" value="PRTase-like"/>
    <property type="match status" value="1"/>
</dbReference>
<dbReference type="CDD" id="cd06223">
    <property type="entry name" value="PRTases_typeI"/>
    <property type="match status" value="1"/>
</dbReference>
<dbReference type="InterPro" id="IPR000836">
    <property type="entry name" value="PRTase_dom"/>
</dbReference>
<keyword evidence="2" id="KW-0328">Glycosyltransferase</keyword>
<keyword evidence="2" id="KW-0808">Transferase</keyword>
<dbReference type="Proteomes" id="UP001321445">
    <property type="component" value="Chromosome"/>
</dbReference>
<sequence>MFKDRIEAGQKLADALETIGPFENPIVLALPRGGVPVAYEVAKRLHAPLDVIIVRKLGAPFNEEFAIGALVEGEPERVVLNEDAVYRLGIGKSYLDEVVAKEREELHRRQQRYRGSQNPLENLAGKTVILIDDGIATGYTMKAALAAIREQNPASIVVAVPVAPSDTLPEMERLADRVVVLQTPEPFWAVGAHYERFDQTSDEEVIELLEKARHS</sequence>
<dbReference type="EMBL" id="AP027370">
    <property type="protein sequence ID" value="BDY12019.1"/>
    <property type="molecule type" value="Genomic_DNA"/>
</dbReference>